<feature type="transmembrane region" description="Helical" evidence="1">
    <location>
        <begin position="85"/>
        <end position="103"/>
    </location>
</feature>
<organism evidence="2 3">
    <name type="scientific">Haloarcula marismortui ATCC 33799</name>
    <dbReference type="NCBI Taxonomy" id="662475"/>
    <lineage>
        <taxon>Archaea</taxon>
        <taxon>Methanobacteriati</taxon>
        <taxon>Methanobacteriota</taxon>
        <taxon>Stenosarchaea group</taxon>
        <taxon>Halobacteria</taxon>
        <taxon>Halobacteriales</taxon>
        <taxon>Haloarculaceae</taxon>
        <taxon>Haloarcula</taxon>
    </lineage>
</organism>
<proteinExistence type="predicted"/>
<dbReference type="EMBL" id="AOLS01000127">
    <property type="protein sequence ID" value="EMA09489.1"/>
    <property type="molecule type" value="Genomic_DNA"/>
</dbReference>
<name>M0JNG8_9EURY</name>
<reference evidence="2 3" key="1">
    <citation type="journal article" date="2014" name="PLoS Genet.">
        <title>Phylogenetically driven sequencing of extremely halophilic archaea reveals strategies for static and dynamic osmo-response.</title>
        <authorList>
            <person name="Becker E.A."/>
            <person name="Seitzer P.M."/>
            <person name="Tritt A."/>
            <person name="Larsen D."/>
            <person name="Krusor M."/>
            <person name="Yao A.I."/>
            <person name="Wu D."/>
            <person name="Madern D."/>
            <person name="Eisen J.A."/>
            <person name="Darling A.E."/>
            <person name="Facciotti M.T."/>
        </authorList>
    </citation>
    <scope>NUCLEOTIDE SEQUENCE [LARGE SCALE GENOMIC DNA]</scope>
    <source>
        <strain evidence="2 3">ATCC 33799</strain>
    </source>
</reference>
<dbReference type="Proteomes" id="UP000011687">
    <property type="component" value="Unassembled WGS sequence"/>
</dbReference>
<gene>
    <name evidence="2" type="ORF">C435_22014</name>
</gene>
<keyword evidence="1" id="KW-1133">Transmembrane helix</keyword>
<keyword evidence="3" id="KW-1185">Reference proteome</keyword>
<evidence type="ECO:0000313" key="3">
    <source>
        <dbReference type="Proteomes" id="UP000011687"/>
    </source>
</evidence>
<protein>
    <submittedName>
        <fullName evidence="2">Uncharacterized protein</fullName>
    </submittedName>
</protein>
<feature type="transmembrane region" description="Helical" evidence="1">
    <location>
        <begin position="59"/>
        <end position="79"/>
    </location>
</feature>
<dbReference type="RefSeq" id="WP_007190846.1">
    <property type="nucleotide sequence ID" value="NZ_AOLS01000127.1"/>
</dbReference>
<sequence>MDPTAGIGQSIAFAAVAFVFAIGFFLMLTVGQFGGVVLRLTLMRRLLGQPNEPDPDTRGSLESFLLVVSIMAGTWVLFLLLPDEIVFGAICLSAVLLTVRRVLK</sequence>
<keyword evidence="1" id="KW-0812">Transmembrane</keyword>
<feature type="transmembrane region" description="Helical" evidence="1">
    <location>
        <begin position="12"/>
        <end position="38"/>
    </location>
</feature>
<comment type="caution">
    <text evidence="2">The sequence shown here is derived from an EMBL/GenBank/DDBJ whole genome shotgun (WGS) entry which is preliminary data.</text>
</comment>
<evidence type="ECO:0000313" key="2">
    <source>
        <dbReference type="EMBL" id="EMA09489.1"/>
    </source>
</evidence>
<keyword evidence="1" id="KW-0472">Membrane</keyword>
<dbReference type="AlphaFoldDB" id="M0JNG8"/>
<accession>M0JNG8</accession>
<evidence type="ECO:0000256" key="1">
    <source>
        <dbReference type="SAM" id="Phobius"/>
    </source>
</evidence>